<dbReference type="EMBL" id="JABSTQ010009088">
    <property type="protein sequence ID" value="KAG0433067.1"/>
    <property type="molecule type" value="Genomic_DNA"/>
</dbReference>
<reference evidence="1 2" key="1">
    <citation type="journal article" date="2020" name="Cell">
        <title>Large-Scale Comparative Analyses of Tick Genomes Elucidate Their Genetic Diversity and Vector Capacities.</title>
        <authorList>
            <consortium name="Tick Genome and Microbiome Consortium (TIGMIC)"/>
            <person name="Jia N."/>
            <person name="Wang J."/>
            <person name="Shi W."/>
            <person name="Du L."/>
            <person name="Sun Y."/>
            <person name="Zhan W."/>
            <person name="Jiang J.F."/>
            <person name="Wang Q."/>
            <person name="Zhang B."/>
            <person name="Ji P."/>
            <person name="Bell-Sakyi L."/>
            <person name="Cui X.M."/>
            <person name="Yuan T.T."/>
            <person name="Jiang B.G."/>
            <person name="Yang W.F."/>
            <person name="Lam T.T."/>
            <person name="Chang Q.C."/>
            <person name="Ding S.J."/>
            <person name="Wang X.J."/>
            <person name="Zhu J.G."/>
            <person name="Ruan X.D."/>
            <person name="Zhao L."/>
            <person name="Wei J.T."/>
            <person name="Ye R.Z."/>
            <person name="Que T.C."/>
            <person name="Du C.H."/>
            <person name="Zhou Y.H."/>
            <person name="Cheng J.X."/>
            <person name="Dai P.F."/>
            <person name="Guo W.B."/>
            <person name="Han X.H."/>
            <person name="Huang E.J."/>
            <person name="Li L.F."/>
            <person name="Wei W."/>
            <person name="Gao Y.C."/>
            <person name="Liu J.Z."/>
            <person name="Shao H.Z."/>
            <person name="Wang X."/>
            <person name="Wang C.C."/>
            <person name="Yang T.C."/>
            <person name="Huo Q.B."/>
            <person name="Li W."/>
            <person name="Chen H.Y."/>
            <person name="Chen S.E."/>
            <person name="Zhou L.G."/>
            <person name="Ni X.B."/>
            <person name="Tian J.H."/>
            <person name="Sheng Y."/>
            <person name="Liu T."/>
            <person name="Pan Y.S."/>
            <person name="Xia L.Y."/>
            <person name="Li J."/>
            <person name="Zhao F."/>
            <person name="Cao W.C."/>
        </authorList>
    </citation>
    <scope>NUCLEOTIDE SEQUENCE [LARGE SCALE GENOMIC DNA]</scope>
    <source>
        <strain evidence="1">Iper-2018</strain>
    </source>
</reference>
<evidence type="ECO:0000313" key="2">
    <source>
        <dbReference type="Proteomes" id="UP000805193"/>
    </source>
</evidence>
<evidence type="ECO:0000313" key="1">
    <source>
        <dbReference type="EMBL" id="KAG0433067.1"/>
    </source>
</evidence>
<comment type="caution">
    <text evidence="1">The sequence shown here is derived from an EMBL/GenBank/DDBJ whole genome shotgun (WGS) entry which is preliminary data.</text>
</comment>
<sequence length="132" mass="14327">MGWDFLEEYRIKKSAPHPAASHTISGTGPASTSSFRHDATIPLVARVPTRRRLVVHAELCLDPVKLQNVNTSLVEESFQGDVKQSSATQIPDERMEEEEQSGGRKEPVENNEAIESVAASSSGDALVPVDAM</sequence>
<organism evidence="1 2">
    <name type="scientific">Ixodes persulcatus</name>
    <name type="common">Taiga tick</name>
    <dbReference type="NCBI Taxonomy" id="34615"/>
    <lineage>
        <taxon>Eukaryota</taxon>
        <taxon>Metazoa</taxon>
        <taxon>Ecdysozoa</taxon>
        <taxon>Arthropoda</taxon>
        <taxon>Chelicerata</taxon>
        <taxon>Arachnida</taxon>
        <taxon>Acari</taxon>
        <taxon>Parasitiformes</taxon>
        <taxon>Ixodida</taxon>
        <taxon>Ixodoidea</taxon>
        <taxon>Ixodidae</taxon>
        <taxon>Ixodinae</taxon>
        <taxon>Ixodes</taxon>
    </lineage>
</organism>
<gene>
    <name evidence="1" type="ORF">HPB47_020256</name>
</gene>
<dbReference type="Proteomes" id="UP000805193">
    <property type="component" value="Unassembled WGS sequence"/>
</dbReference>
<proteinExistence type="predicted"/>
<accession>A0AC60QIJ0</accession>
<protein>
    <submittedName>
        <fullName evidence="1">Uncharacterized protein</fullName>
    </submittedName>
</protein>
<name>A0AC60QIJ0_IXOPE</name>
<keyword evidence="2" id="KW-1185">Reference proteome</keyword>